<dbReference type="OrthoDB" id="9789556at2"/>
<keyword evidence="3 6" id="KW-0694">RNA-binding</keyword>
<dbReference type="Proteomes" id="UP000247555">
    <property type="component" value="Unassembled WGS sequence"/>
</dbReference>
<comment type="similarity">
    <text evidence="1 6">Belongs to the NusB family.</text>
</comment>
<evidence type="ECO:0000256" key="5">
    <source>
        <dbReference type="ARBA" id="ARBA00023163"/>
    </source>
</evidence>
<accession>A0A318KT08</accession>
<dbReference type="InterPro" id="IPR035926">
    <property type="entry name" value="NusB-like_sf"/>
</dbReference>
<keyword evidence="4 6" id="KW-0805">Transcription regulation</keyword>
<dbReference type="NCBIfam" id="TIGR01951">
    <property type="entry name" value="nusB"/>
    <property type="match status" value="1"/>
</dbReference>
<dbReference type="PANTHER" id="PTHR11078:SF3">
    <property type="entry name" value="ANTITERMINATION NUSB DOMAIN-CONTAINING PROTEIN"/>
    <property type="match status" value="1"/>
</dbReference>
<evidence type="ECO:0000313" key="8">
    <source>
        <dbReference type="EMBL" id="PXX75812.1"/>
    </source>
</evidence>
<dbReference type="GO" id="GO:0006353">
    <property type="term" value="P:DNA-templated transcription termination"/>
    <property type="evidence" value="ECO:0007669"/>
    <property type="project" value="UniProtKB-UniRule"/>
</dbReference>
<dbReference type="GO" id="GO:0003723">
    <property type="term" value="F:RNA binding"/>
    <property type="evidence" value="ECO:0007669"/>
    <property type="project" value="UniProtKB-UniRule"/>
</dbReference>
<gene>
    <name evidence="6" type="primary">nusB</name>
    <name evidence="8" type="ORF">DFR34_12549</name>
</gene>
<protein>
    <recommendedName>
        <fullName evidence="6">Transcription antitermination protein NusB</fullName>
    </recommendedName>
    <alternativeName>
        <fullName evidence="6">Antitermination factor NusB</fullName>
    </alternativeName>
</protein>
<name>A0A318KT08_9NEIS</name>
<dbReference type="Pfam" id="PF01029">
    <property type="entry name" value="NusB"/>
    <property type="match status" value="1"/>
</dbReference>
<evidence type="ECO:0000256" key="2">
    <source>
        <dbReference type="ARBA" id="ARBA00022814"/>
    </source>
</evidence>
<dbReference type="SUPFAM" id="SSF48013">
    <property type="entry name" value="NusB-like"/>
    <property type="match status" value="1"/>
</dbReference>
<evidence type="ECO:0000256" key="6">
    <source>
        <dbReference type="HAMAP-Rule" id="MF_00073"/>
    </source>
</evidence>
<evidence type="ECO:0000256" key="3">
    <source>
        <dbReference type="ARBA" id="ARBA00022884"/>
    </source>
</evidence>
<dbReference type="PANTHER" id="PTHR11078">
    <property type="entry name" value="N UTILIZATION SUBSTANCE PROTEIN B-RELATED"/>
    <property type="match status" value="1"/>
</dbReference>
<evidence type="ECO:0000256" key="4">
    <source>
        <dbReference type="ARBA" id="ARBA00023015"/>
    </source>
</evidence>
<dbReference type="RefSeq" id="WP_110391844.1">
    <property type="nucleotide sequence ID" value="NZ_CALCOA010000144.1"/>
</dbReference>
<keyword evidence="2 6" id="KW-0889">Transcription antitermination</keyword>
<dbReference type="GO" id="GO:0005829">
    <property type="term" value="C:cytosol"/>
    <property type="evidence" value="ECO:0007669"/>
    <property type="project" value="TreeGrafter"/>
</dbReference>
<keyword evidence="9" id="KW-1185">Reference proteome</keyword>
<sequence>MKTARRRAREFAVQGVYQWQLNAHTASTIEKNLRENEFFAKADEALFRTLLFGVLQDIASLDEQLQRHYERAPEEVSPVERAILRVAALELTQHPETPYPVIINEAIEIAKTFGGADGHKFVNGVLDKLAADVRADEVEAQKRQRRNSRAG</sequence>
<evidence type="ECO:0000313" key="9">
    <source>
        <dbReference type="Proteomes" id="UP000247555"/>
    </source>
</evidence>
<dbReference type="EMBL" id="QJKI01000025">
    <property type="protein sequence ID" value="PXX75812.1"/>
    <property type="molecule type" value="Genomic_DNA"/>
</dbReference>
<evidence type="ECO:0000259" key="7">
    <source>
        <dbReference type="Pfam" id="PF01029"/>
    </source>
</evidence>
<feature type="domain" description="NusB/RsmB/TIM44" evidence="7">
    <location>
        <begin position="6"/>
        <end position="130"/>
    </location>
</feature>
<dbReference type="InterPro" id="IPR006027">
    <property type="entry name" value="NusB_RsmB_TIM44"/>
</dbReference>
<dbReference type="Gene3D" id="1.10.940.10">
    <property type="entry name" value="NusB-like"/>
    <property type="match status" value="1"/>
</dbReference>
<dbReference type="GO" id="GO:0031564">
    <property type="term" value="P:transcription antitermination"/>
    <property type="evidence" value="ECO:0007669"/>
    <property type="project" value="UniProtKB-KW"/>
</dbReference>
<keyword evidence="5 6" id="KW-0804">Transcription</keyword>
<comment type="caution">
    <text evidence="8">The sequence shown here is derived from an EMBL/GenBank/DDBJ whole genome shotgun (WGS) entry which is preliminary data.</text>
</comment>
<dbReference type="HAMAP" id="MF_00073">
    <property type="entry name" value="NusB"/>
    <property type="match status" value="1"/>
</dbReference>
<reference evidence="8 9" key="1">
    <citation type="submission" date="2018-05" db="EMBL/GenBank/DDBJ databases">
        <title>Genomic Encyclopedia of Type Strains, Phase IV (KMG-IV): sequencing the most valuable type-strain genomes for metagenomic binning, comparative biology and taxonomic classification.</title>
        <authorList>
            <person name="Goeker M."/>
        </authorList>
    </citation>
    <scope>NUCLEOTIDE SEQUENCE [LARGE SCALE GENOMIC DNA]</scope>
    <source>
        <strain evidence="8 9">DSM 29661</strain>
    </source>
</reference>
<organism evidence="8 9">
    <name type="scientific">Rivihabitans pingtungensis</name>
    <dbReference type="NCBI Taxonomy" id="1054498"/>
    <lineage>
        <taxon>Bacteria</taxon>
        <taxon>Pseudomonadati</taxon>
        <taxon>Pseudomonadota</taxon>
        <taxon>Betaproteobacteria</taxon>
        <taxon>Neisseriales</taxon>
        <taxon>Aquaspirillaceae</taxon>
        <taxon>Rivihabitans</taxon>
    </lineage>
</organism>
<dbReference type="InterPro" id="IPR011605">
    <property type="entry name" value="NusB_fam"/>
</dbReference>
<evidence type="ECO:0000256" key="1">
    <source>
        <dbReference type="ARBA" id="ARBA00005952"/>
    </source>
</evidence>
<dbReference type="AlphaFoldDB" id="A0A318KT08"/>
<proteinExistence type="inferred from homology"/>
<comment type="function">
    <text evidence="6">Involved in transcription antitermination. Required for transcription of ribosomal RNA (rRNA) genes. Binds specifically to the boxA antiterminator sequence of the ribosomal RNA (rrn) operons.</text>
</comment>